<evidence type="ECO:0000259" key="3">
    <source>
        <dbReference type="Pfam" id="PF01520"/>
    </source>
</evidence>
<dbReference type="InterPro" id="IPR050695">
    <property type="entry name" value="N-acetylmuramoyl_amidase_3"/>
</dbReference>
<evidence type="ECO:0000256" key="2">
    <source>
        <dbReference type="SAM" id="SignalP"/>
    </source>
</evidence>
<reference evidence="4" key="1">
    <citation type="submission" date="2019-04" db="EMBL/GenBank/DDBJ databases">
        <title>Evolution of Biomass-Degrading Anaerobic Consortia Revealed by Metagenomics.</title>
        <authorList>
            <person name="Peng X."/>
        </authorList>
    </citation>
    <scope>NUCLEOTIDE SEQUENCE</scope>
    <source>
        <strain evidence="4">SIG311</strain>
    </source>
</reference>
<evidence type="ECO:0000256" key="1">
    <source>
        <dbReference type="ARBA" id="ARBA00022801"/>
    </source>
</evidence>
<keyword evidence="1" id="KW-0378">Hydrolase</keyword>
<dbReference type="CDD" id="cd02696">
    <property type="entry name" value="MurNAc-LAA"/>
    <property type="match status" value="1"/>
</dbReference>
<evidence type="ECO:0000313" key="5">
    <source>
        <dbReference type="Proteomes" id="UP000766246"/>
    </source>
</evidence>
<comment type="caution">
    <text evidence="4">The sequence shown here is derived from an EMBL/GenBank/DDBJ whole genome shotgun (WGS) entry which is preliminary data.</text>
</comment>
<feature type="domain" description="MurNAc-LAA" evidence="3">
    <location>
        <begin position="63"/>
        <end position="201"/>
    </location>
</feature>
<organism evidence="4 5">
    <name type="scientific">Pseudobutyrivibrio ruminis</name>
    <dbReference type="NCBI Taxonomy" id="46206"/>
    <lineage>
        <taxon>Bacteria</taxon>
        <taxon>Bacillati</taxon>
        <taxon>Bacillota</taxon>
        <taxon>Clostridia</taxon>
        <taxon>Lachnospirales</taxon>
        <taxon>Lachnospiraceae</taxon>
        <taxon>Pseudobutyrivibrio</taxon>
    </lineage>
</organism>
<gene>
    <name evidence="4" type="ORF">E7272_00610</name>
</gene>
<dbReference type="PANTHER" id="PTHR30404">
    <property type="entry name" value="N-ACETYLMURAMOYL-L-ALANINE AMIDASE"/>
    <property type="match status" value="1"/>
</dbReference>
<dbReference type="InterPro" id="IPR002508">
    <property type="entry name" value="MurNAc-LAA_cat"/>
</dbReference>
<dbReference type="GO" id="GO:0008745">
    <property type="term" value="F:N-acetylmuramoyl-L-alanine amidase activity"/>
    <property type="evidence" value="ECO:0007669"/>
    <property type="project" value="InterPro"/>
</dbReference>
<keyword evidence="2" id="KW-0732">Signal</keyword>
<feature type="signal peptide" evidence="2">
    <location>
        <begin position="1"/>
        <end position="30"/>
    </location>
</feature>
<sequence>MKNNMVHKLRKSIVVILLFAIIAPSLTAEAKQSVKNDNTSKVIVIDPCGQETKNNKKEPVGPGAFKSTPEISDEFDCNTNLQIAEKLSVILAEQGYTVILTRDTNDVDISNSGRAMIANTSNADILVAISGKEKAGLNIVCQTSDNPYNYGNYENSRLLSDAILGSVNQNTKIEKSKVVESDEESIINWCAVPTAKVQIGSDNGNADTNQDLVKGIANGIDSYFSQK</sequence>
<dbReference type="SUPFAM" id="SSF53187">
    <property type="entry name" value="Zn-dependent exopeptidases"/>
    <property type="match status" value="1"/>
</dbReference>
<dbReference type="GO" id="GO:0009253">
    <property type="term" value="P:peptidoglycan catabolic process"/>
    <property type="evidence" value="ECO:0007669"/>
    <property type="project" value="InterPro"/>
</dbReference>
<feature type="chain" id="PRO_5037847748" description="MurNAc-LAA domain-containing protein" evidence="2">
    <location>
        <begin position="31"/>
        <end position="227"/>
    </location>
</feature>
<dbReference type="GO" id="GO:0030288">
    <property type="term" value="C:outer membrane-bounded periplasmic space"/>
    <property type="evidence" value="ECO:0007669"/>
    <property type="project" value="TreeGrafter"/>
</dbReference>
<dbReference type="AlphaFoldDB" id="A0A927U9P3"/>
<dbReference type="EMBL" id="SVER01000002">
    <property type="protein sequence ID" value="MBE5918319.1"/>
    <property type="molecule type" value="Genomic_DNA"/>
</dbReference>
<dbReference type="Gene3D" id="3.40.630.40">
    <property type="entry name" value="Zn-dependent exopeptidases"/>
    <property type="match status" value="1"/>
</dbReference>
<name>A0A927U9P3_9FIRM</name>
<proteinExistence type="predicted"/>
<dbReference type="Proteomes" id="UP000766246">
    <property type="component" value="Unassembled WGS sequence"/>
</dbReference>
<dbReference type="PANTHER" id="PTHR30404:SF0">
    <property type="entry name" value="N-ACETYLMURAMOYL-L-ALANINE AMIDASE AMIC"/>
    <property type="match status" value="1"/>
</dbReference>
<dbReference type="Pfam" id="PF01520">
    <property type="entry name" value="Amidase_3"/>
    <property type="match status" value="1"/>
</dbReference>
<protein>
    <recommendedName>
        <fullName evidence="3">MurNAc-LAA domain-containing protein</fullName>
    </recommendedName>
</protein>
<evidence type="ECO:0000313" key="4">
    <source>
        <dbReference type="EMBL" id="MBE5918319.1"/>
    </source>
</evidence>
<accession>A0A927U9P3</accession>